<dbReference type="PANTHER" id="PTHR43877:SF2">
    <property type="entry name" value="AMINOALKYLPHOSPHONATE N-ACETYLTRANSFERASE-RELATED"/>
    <property type="match status" value="1"/>
</dbReference>
<dbReference type="Proteomes" id="UP001251085">
    <property type="component" value="Unassembled WGS sequence"/>
</dbReference>
<keyword evidence="5" id="KW-1185">Reference proteome</keyword>
<dbReference type="PROSITE" id="PS51186">
    <property type="entry name" value="GNAT"/>
    <property type="match status" value="1"/>
</dbReference>
<dbReference type="SUPFAM" id="SSF55729">
    <property type="entry name" value="Acyl-CoA N-acyltransferases (Nat)"/>
    <property type="match status" value="1"/>
</dbReference>
<dbReference type="EC" id="2.3.1.-" evidence="4"/>
<dbReference type="CDD" id="cd04301">
    <property type="entry name" value="NAT_SF"/>
    <property type="match status" value="1"/>
</dbReference>
<dbReference type="PANTHER" id="PTHR43877">
    <property type="entry name" value="AMINOALKYLPHOSPHONATE N-ACETYLTRANSFERASE-RELATED-RELATED"/>
    <property type="match status" value="1"/>
</dbReference>
<keyword evidence="2 4" id="KW-0012">Acyltransferase</keyword>
<evidence type="ECO:0000259" key="3">
    <source>
        <dbReference type="PROSITE" id="PS51186"/>
    </source>
</evidence>
<dbReference type="InterPro" id="IPR016181">
    <property type="entry name" value="Acyl_CoA_acyltransferase"/>
</dbReference>
<organism evidence="4 5">
    <name type="scientific">Paracoccus broussonetiae</name>
    <dbReference type="NCBI Taxonomy" id="3075834"/>
    <lineage>
        <taxon>Bacteria</taxon>
        <taxon>Pseudomonadati</taxon>
        <taxon>Pseudomonadota</taxon>
        <taxon>Alphaproteobacteria</taxon>
        <taxon>Rhodobacterales</taxon>
        <taxon>Paracoccaceae</taxon>
        <taxon>Paracoccus</taxon>
    </lineage>
</organism>
<dbReference type="Pfam" id="PF13508">
    <property type="entry name" value="Acetyltransf_7"/>
    <property type="match status" value="1"/>
</dbReference>
<dbReference type="RefSeq" id="WP_311758012.1">
    <property type="nucleotide sequence ID" value="NZ_JAVRQI010000002.1"/>
</dbReference>
<dbReference type="EMBL" id="JAVRQI010000002">
    <property type="protein sequence ID" value="MDT1060906.1"/>
    <property type="molecule type" value="Genomic_DNA"/>
</dbReference>
<evidence type="ECO:0000313" key="5">
    <source>
        <dbReference type="Proteomes" id="UP001251085"/>
    </source>
</evidence>
<dbReference type="Gene3D" id="3.40.630.30">
    <property type="match status" value="1"/>
</dbReference>
<evidence type="ECO:0000313" key="4">
    <source>
        <dbReference type="EMBL" id="MDT1060906.1"/>
    </source>
</evidence>
<evidence type="ECO:0000256" key="2">
    <source>
        <dbReference type="ARBA" id="ARBA00023315"/>
    </source>
</evidence>
<dbReference type="InterPro" id="IPR050832">
    <property type="entry name" value="Bact_Acetyltransf"/>
</dbReference>
<feature type="domain" description="N-acetyltransferase" evidence="3">
    <location>
        <begin position="1"/>
        <end position="143"/>
    </location>
</feature>
<proteinExistence type="predicted"/>
<dbReference type="GO" id="GO:0016746">
    <property type="term" value="F:acyltransferase activity"/>
    <property type="evidence" value="ECO:0007669"/>
    <property type="project" value="UniProtKB-KW"/>
</dbReference>
<protein>
    <submittedName>
        <fullName evidence="4">GNAT family N-acetyltransferase</fullName>
        <ecNumber evidence="4">2.3.1.-</ecNumber>
    </submittedName>
</protein>
<comment type="caution">
    <text evidence="4">The sequence shown here is derived from an EMBL/GenBank/DDBJ whole genome shotgun (WGS) entry which is preliminary data.</text>
</comment>
<dbReference type="InterPro" id="IPR000182">
    <property type="entry name" value="GNAT_dom"/>
</dbReference>
<accession>A0ABU3E9S0</accession>
<gene>
    <name evidence="4" type="ORF">RM190_03485</name>
</gene>
<evidence type="ECO:0000256" key="1">
    <source>
        <dbReference type="ARBA" id="ARBA00022679"/>
    </source>
</evidence>
<keyword evidence="1 4" id="KW-0808">Transferase</keyword>
<reference evidence="5" key="1">
    <citation type="submission" date="2023-07" db="EMBL/GenBank/DDBJ databases">
        <title>Characterization of two Paracoccaceae strains isolated from Phycosphere and proposal of Xinfangfangia lacusdiani sp. nov.</title>
        <authorList>
            <person name="Deng Y."/>
            <person name="Zhang Y.Q."/>
        </authorList>
    </citation>
    <scope>NUCLEOTIDE SEQUENCE [LARGE SCALE GENOMIC DNA]</scope>
    <source>
        <strain evidence="5">CPCC 101403</strain>
    </source>
</reference>
<sequence>MQIRPATPADVPAIFHIRTSVTENQLTTAELAEMGITPASITAMILASPCAWVADKDGQVVGFSMIDPDTGSLFAAFVLPVHEGQGIGRKLVKAAEDALFANHPVAWLETGKATRAAGFYRHLGWSNERQADAGDIRLEKRRP</sequence>
<name>A0ABU3E9S0_9RHOB</name>